<name>A0A820NWL5_9BILA</name>
<dbReference type="InterPro" id="IPR011042">
    <property type="entry name" value="6-blade_b-propeller_TolB-like"/>
</dbReference>
<feature type="non-terminal residue" evidence="3">
    <location>
        <position position="1"/>
    </location>
</feature>
<dbReference type="AlphaFoldDB" id="A0A820NWL5"/>
<gene>
    <name evidence="3" type="ORF">OKA104_LOCUS51214</name>
</gene>
<evidence type="ECO:0000256" key="1">
    <source>
        <dbReference type="ARBA" id="ARBA00022737"/>
    </source>
</evidence>
<dbReference type="SUPFAM" id="SSF63829">
    <property type="entry name" value="Calcium-dependent phosphotriesterase"/>
    <property type="match status" value="1"/>
</dbReference>
<evidence type="ECO:0000256" key="2">
    <source>
        <dbReference type="PROSITE-ProRule" id="PRU00504"/>
    </source>
</evidence>
<evidence type="ECO:0008006" key="5">
    <source>
        <dbReference type="Google" id="ProtNLM"/>
    </source>
</evidence>
<organism evidence="3 4">
    <name type="scientific">Adineta steineri</name>
    <dbReference type="NCBI Taxonomy" id="433720"/>
    <lineage>
        <taxon>Eukaryota</taxon>
        <taxon>Metazoa</taxon>
        <taxon>Spiralia</taxon>
        <taxon>Gnathifera</taxon>
        <taxon>Rotifera</taxon>
        <taxon>Eurotatoria</taxon>
        <taxon>Bdelloidea</taxon>
        <taxon>Adinetida</taxon>
        <taxon>Adinetidae</taxon>
        <taxon>Adineta</taxon>
    </lineage>
</organism>
<accession>A0A820NWL5</accession>
<evidence type="ECO:0000313" key="4">
    <source>
        <dbReference type="Proteomes" id="UP000663881"/>
    </source>
</evidence>
<sequence>WGNNRVMRWCEGQEEGEIVVGGNGQENRLNGLVGLSFDDKGNLYVSDMENHRIVKFEIIS</sequence>
<dbReference type="Pfam" id="PF01436">
    <property type="entry name" value="NHL"/>
    <property type="match status" value="1"/>
</dbReference>
<dbReference type="EMBL" id="CAJOAY010027284">
    <property type="protein sequence ID" value="CAF4397501.1"/>
    <property type="molecule type" value="Genomic_DNA"/>
</dbReference>
<comment type="caution">
    <text evidence="3">The sequence shown here is derived from an EMBL/GenBank/DDBJ whole genome shotgun (WGS) entry which is preliminary data.</text>
</comment>
<evidence type="ECO:0000313" key="3">
    <source>
        <dbReference type="EMBL" id="CAF4397501.1"/>
    </source>
</evidence>
<feature type="repeat" description="NHL" evidence="2">
    <location>
        <begin position="17"/>
        <end position="59"/>
    </location>
</feature>
<dbReference type="InterPro" id="IPR001258">
    <property type="entry name" value="NHL_repeat"/>
</dbReference>
<proteinExistence type="predicted"/>
<dbReference type="Proteomes" id="UP000663881">
    <property type="component" value="Unassembled WGS sequence"/>
</dbReference>
<protein>
    <recommendedName>
        <fullName evidence="5">6-bladed beta-propeller</fullName>
    </recommendedName>
</protein>
<reference evidence="3" key="1">
    <citation type="submission" date="2021-02" db="EMBL/GenBank/DDBJ databases">
        <authorList>
            <person name="Nowell W R."/>
        </authorList>
    </citation>
    <scope>NUCLEOTIDE SEQUENCE</scope>
</reference>
<dbReference type="Gene3D" id="2.120.10.30">
    <property type="entry name" value="TolB, C-terminal domain"/>
    <property type="match status" value="1"/>
</dbReference>
<dbReference type="PROSITE" id="PS51125">
    <property type="entry name" value="NHL"/>
    <property type="match status" value="1"/>
</dbReference>
<keyword evidence="1" id="KW-0677">Repeat</keyword>